<organism evidence="3 4">
    <name type="scientific">Phanerochaete carnosa (strain HHB-10118-sp)</name>
    <name type="common">White-rot fungus</name>
    <name type="synonym">Peniophora carnosa</name>
    <dbReference type="NCBI Taxonomy" id="650164"/>
    <lineage>
        <taxon>Eukaryota</taxon>
        <taxon>Fungi</taxon>
        <taxon>Dikarya</taxon>
        <taxon>Basidiomycota</taxon>
        <taxon>Agaricomycotina</taxon>
        <taxon>Agaricomycetes</taxon>
        <taxon>Polyporales</taxon>
        <taxon>Phanerochaetaceae</taxon>
        <taxon>Phanerochaete</taxon>
    </lineage>
</organism>
<evidence type="ECO:0000256" key="1">
    <source>
        <dbReference type="SAM" id="Coils"/>
    </source>
</evidence>
<feature type="region of interest" description="Disordered" evidence="2">
    <location>
        <begin position="225"/>
        <end position="357"/>
    </location>
</feature>
<evidence type="ECO:0000256" key="2">
    <source>
        <dbReference type="SAM" id="MobiDB-lite"/>
    </source>
</evidence>
<accession>K5WK21</accession>
<keyword evidence="4" id="KW-1185">Reference proteome</keyword>
<feature type="compositionally biased region" description="Low complexity" evidence="2">
    <location>
        <begin position="304"/>
        <end position="317"/>
    </location>
</feature>
<proteinExistence type="predicted"/>
<protein>
    <submittedName>
        <fullName evidence="3">Uncharacterized protein</fullName>
    </submittedName>
</protein>
<feature type="coiled-coil region" evidence="1">
    <location>
        <begin position="18"/>
        <end position="115"/>
    </location>
</feature>
<evidence type="ECO:0000313" key="4">
    <source>
        <dbReference type="Proteomes" id="UP000008370"/>
    </source>
</evidence>
<name>K5WK21_PHACS</name>
<dbReference type="HOGENOM" id="CLU_027813_0_0_1"/>
<dbReference type="RefSeq" id="XP_007392311.1">
    <property type="nucleotide sequence ID" value="XM_007392249.1"/>
</dbReference>
<evidence type="ECO:0000313" key="3">
    <source>
        <dbReference type="EMBL" id="EKM59755.1"/>
    </source>
</evidence>
<keyword evidence="1" id="KW-0175">Coiled coil</keyword>
<dbReference type="STRING" id="650164.K5WK21"/>
<dbReference type="AlphaFoldDB" id="K5WK21"/>
<reference evidence="3 4" key="1">
    <citation type="journal article" date="2012" name="BMC Genomics">
        <title>Comparative genomics of the white-rot fungi, Phanerochaete carnosa and P. chrysosporium, to elucidate the genetic basis of the distinct wood types they colonize.</title>
        <authorList>
            <person name="Suzuki H."/>
            <person name="MacDonald J."/>
            <person name="Syed K."/>
            <person name="Salamov A."/>
            <person name="Hori C."/>
            <person name="Aerts A."/>
            <person name="Henrissat B."/>
            <person name="Wiebenga A."/>
            <person name="vanKuyk P.A."/>
            <person name="Barry K."/>
            <person name="Lindquist E."/>
            <person name="LaButti K."/>
            <person name="Lapidus A."/>
            <person name="Lucas S."/>
            <person name="Coutinho P."/>
            <person name="Gong Y."/>
            <person name="Samejima M."/>
            <person name="Mahadevan R."/>
            <person name="Abou-Zaid M."/>
            <person name="de Vries R.P."/>
            <person name="Igarashi K."/>
            <person name="Yadav J.S."/>
            <person name="Grigoriev I.V."/>
            <person name="Master E.R."/>
        </authorList>
    </citation>
    <scope>NUCLEOTIDE SEQUENCE [LARGE SCALE GENOMIC DNA]</scope>
    <source>
        <strain evidence="3 4">HHB-10118-sp</strain>
    </source>
</reference>
<dbReference type="GeneID" id="18914926"/>
<dbReference type="Proteomes" id="UP000008370">
    <property type="component" value="Unassembled WGS sequence"/>
</dbReference>
<feature type="compositionally biased region" description="Polar residues" evidence="2">
    <location>
        <begin position="320"/>
        <end position="343"/>
    </location>
</feature>
<sequence length="463" mass="51277">MKLLVSEETEAKQTRRFLRSALARLDNETVRAQEAEKRALELAERFKVVNDARIQAQQELQRVNEELRLYKVQYDSAQRELIRGQELLKSLEAQRDDAETHAAKARSTARRLKEENLMMRAREEGRRAGYAEGLRRGMEQARMQGLRSDADGGTDLNMTDDAYRTDSLADLPVRNLTSPISLQSPIPQRPIPPATLQPVPPDSQTSRFHEHGIGISPAPINVTLLDEPSQWPDLPPRRSTPVANPPPSPRHQFTHDLPLGYIPPMDPDGQIRLPPSHEIEPGPTSPLPLHIPPPGSMRNRSDSDASAGSAARDYAFAKPQTPSVAESYQSIPASQSTTMSQFDLVNPPPPMQQRNFSGDRRHALSTIQEVASSADFTPRHSPSIDRSALFDAQSPPHDDGGMPQSNVFPGVPQVRVEAEGSPVAQMRGPSRIHADNVRLADAFRWGHPDVADEMRRGSSEVSA</sequence>
<dbReference type="EMBL" id="JH930469">
    <property type="protein sequence ID" value="EKM59755.1"/>
    <property type="molecule type" value="Genomic_DNA"/>
</dbReference>
<feature type="region of interest" description="Disordered" evidence="2">
    <location>
        <begin position="372"/>
        <end position="409"/>
    </location>
</feature>
<dbReference type="InParanoid" id="K5WK21"/>
<dbReference type="OrthoDB" id="3069722at2759"/>
<feature type="compositionally biased region" description="Pro residues" evidence="2">
    <location>
        <begin position="283"/>
        <end position="295"/>
    </location>
</feature>
<dbReference type="KEGG" id="pco:PHACADRAFT_250460"/>
<gene>
    <name evidence="3" type="ORF">PHACADRAFT_250460</name>
</gene>